<accession>A0A1W2TX05</accession>
<dbReference type="AlphaFoldDB" id="A0A1W2TX05"/>
<evidence type="ECO:0000313" key="1">
    <source>
        <dbReference type="EMBL" id="GAP93233.1"/>
    </source>
</evidence>
<keyword evidence="2" id="KW-1185">Reference proteome</keyword>
<reference evidence="1" key="1">
    <citation type="submission" date="2016-03" db="EMBL/GenBank/DDBJ databases">
        <title>Draft genome sequence of Rosellinia necatrix.</title>
        <authorList>
            <person name="Kanematsu S."/>
        </authorList>
    </citation>
    <scope>NUCLEOTIDE SEQUENCE [LARGE SCALE GENOMIC DNA]</scope>
    <source>
        <strain evidence="1">W97</strain>
    </source>
</reference>
<dbReference type="Proteomes" id="UP000054516">
    <property type="component" value="Unassembled WGS sequence"/>
</dbReference>
<organism evidence="1">
    <name type="scientific">Rosellinia necatrix</name>
    <name type="common">White root-rot fungus</name>
    <dbReference type="NCBI Taxonomy" id="77044"/>
    <lineage>
        <taxon>Eukaryota</taxon>
        <taxon>Fungi</taxon>
        <taxon>Dikarya</taxon>
        <taxon>Ascomycota</taxon>
        <taxon>Pezizomycotina</taxon>
        <taxon>Sordariomycetes</taxon>
        <taxon>Xylariomycetidae</taxon>
        <taxon>Xylariales</taxon>
        <taxon>Xylariaceae</taxon>
        <taxon>Rosellinia</taxon>
    </lineage>
</organism>
<proteinExistence type="predicted"/>
<dbReference type="OMA" id="GGFQQFN"/>
<evidence type="ECO:0000313" key="2">
    <source>
        <dbReference type="Proteomes" id="UP000054516"/>
    </source>
</evidence>
<dbReference type="OrthoDB" id="2984728at2759"/>
<name>A0A1W2TX05_ROSNE</name>
<gene>
    <name evidence="1" type="ORF">SAMD00023353_5900510</name>
</gene>
<sequence length="104" mass="10765">MPTADGFIRSLGGGNKFNATFIIDDIQYHFTGNFNPAVNQFTSTGATLDFADIGLLTTQHTFQGAVGPTTISINIQNGPTISAPLDAPISAASSVSGTGSWSQN</sequence>
<protein>
    <submittedName>
        <fullName evidence="1">Uncharacterized protein</fullName>
    </submittedName>
</protein>
<dbReference type="EMBL" id="DF977504">
    <property type="protein sequence ID" value="GAP93233.1"/>
    <property type="molecule type" value="Genomic_DNA"/>
</dbReference>